<dbReference type="PROSITE" id="PS50151">
    <property type="entry name" value="UVR"/>
    <property type="match status" value="1"/>
</dbReference>
<evidence type="ECO:0000259" key="14">
    <source>
        <dbReference type="PROSITE" id="PS50151"/>
    </source>
</evidence>
<feature type="domain" description="GIY-YIG" evidence="15">
    <location>
        <begin position="21"/>
        <end position="99"/>
    </location>
</feature>
<dbReference type="Pfam" id="PF14520">
    <property type="entry name" value="HHH_5"/>
    <property type="match status" value="1"/>
</dbReference>
<keyword evidence="4 13" id="KW-0228">DNA excision</keyword>
<proteinExistence type="inferred from homology"/>
<dbReference type="FunFam" id="3.30.420.340:FF:000001">
    <property type="entry name" value="UvrABC system protein C"/>
    <property type="match status" value="1"/>
</dbReference>
<comment type="subunit">
    <text evidence="10 13">Interacts with UvrB in an incision complex.</text>
</comment>
<dbReference type="GO" id="GO:0009432">
    <property type="term" value="P:SOS response"/>
    <property type="evidence" value="ECO:0007669"/>
    <property type="project" value="UniProtKB-UniRule"/>
</dbReference>
<evidence type="ECO:0000256" key="1">
    <source>
        <dbReference type="ARBA" id="ARBA00004496"/>
    </source>
</evidence>
<dbReference type="PANTHER" id="PTHR30562">
    <property type="entry name" value="UVRC/OXIDOREDUCTASE"/>
    <property type="match status" value="1"/>
</dbReference>
<keyword evidence="5 13" id="KW-0267">Excision nuclease</keyword>
<dbReference type="Gene3D" id="3.40.1440.10">
    <property type="entry name" value="GIY-YIG endonuclease"/>
    <property type="match status" value="1"/>
</dbReference>
<dbReference type="InterPro" id="IPR050066">
    <property type="entry name" value="UvrABC_protein_C"/>
</dbReference>
<dbReference type="InterPro" id="IPR004791">
    <property type="entry name" value="UvrC"/>
</dbReference>
<dbReference type="SUPFAM" id="SSF46600">
    <property type="entry name" value="C-terminal UvrC-binding domain of UvrB"/>
    <property type="match status" value="1"/>
</dbReference>
<dbReference type="OrthoDB" id="9804933at2"/>
<evidence type="ECO:0000256" key="9">
    <source>
        <dbReference type="ARBA" id="ARBA00061531"/>
    </source>
</evidence>
<dbReference type="InterPro" id="IPR003583">
    <property type="entry name" value="Hlx-hairpin-Hlx_DNA-bd_motif"/>
</dbReference>
<dbReference type="Pfam" id="PF08459">
    <property type="entry name" value="UvrC_RNaseH_dom"/>
    <property type="match status" value="1"/>
</dbReference>
<evidence type="ECO:0000256" key="12">
    <source>
        <dbReference type="ARBA" id="ARBA00077138"/>
    </source>
</evidence>
<comment type="function">
    <text evidence="8 13">The UvrABC repair system catalyzes the recognition and processing of DNA lesions. UvrC both incises the 5' and 3' sides of the lesion. The N-terminal half is responsible for the 3' incision and the C-terminal half is responsible for the 5' incision.</text>
</comment>
<dbReference type="PROSITE" id="PS50164">
    <property type="entry name" value="GIY_YIG"/>
    <property type="match status" value="1"/>
</dbReference>
<dbReference type="SMART" id="SM00465">
    <property type="entry name" value="GIYc"/>
    <property type="match status" value="1"/>
</dbReference>
<dbReference type="InterPro" id="IPR036876">
    <property type="entry name" value="UVR_dom_sf"/>
</dbReference>
<dbReference type="RefSeq" id="WP_116270556.1">
    <property type="nucleotide sequence ID" value="NZ_BGZJ01000001.1"/>
</dbReference>
<reference evidence="17 18" key="1">
    <citation type="journal article" date="2018" name="Int. J. Syst. Evol. Microbiol.">
        <title>Mesosutterella multiformis gen. nov., sp. nov., a member of the family Sutterellaceae and Sutterella megalosphaeroides sp. nov., isolated from human faeces.</title>
        <authorList>
            <person name="Sakamoto M."/>
            <person name="Ikeyama N."/>
            <person name="Kunihiro T."/>
            <person name="Iino T."/>
            <person name="Yuki M."/>
            <person name="Ohkuma M."/>
        </authorList>
    </citation>
    <scope>NUCLEOTIDE SEQUENCE [LARGE SCALE GENOMIC DNA]</scope>
    <source>
        <strain evidence="17 18">4NBBH2</strain>
    </source>
</reference>
<dbReference type="GO" id="GO:0006289">
    <property type="term" value="P:nucleotide-excision repair"/>
    <property type="evidence" value="ECO:0007669"/>
    <property type="project" value="UniProtKB-UniRule"/>
</dbReference>
<accession>A0A401LLB3</accession>
<comment type="caution">
    <text evidence="17">The sequence shown here is derived from an EMBL/GenBank/DDBJ whole genome shotgun (WGS) entry which is preliminary data.</text>
</comment>
<dbReference type="AlphaFoldDB" id="A0A388SBJ6"/>
<evidence type="ECO:0000256" key="2">
    <source>
        <dbReference type="ARBA" id="ARBA00022490"/>
    </source>
</evidence>
<dbReference type="NCBIfam" id="TIGR00194">
    <property type="entry name" value="uvrC"/>
    <property type="match status" value="1"/>
</dbReference>
<dbReference type="InterPro" id="IPR038476">
    <property type="entry name" value="UvrC_RNase_H_dom_sf"/>
</dbReference>
<evidence type="ECO:0000313" key="17">
    <source>
        <dbReference type="EMBL" id="GBO92869.1"/>
    </source>
</evidence>
<evidence type="ECO:0000259" key="15">
    <source>
        <dbReference type="PROSITE" id="PS50164"/>
    </source>
</evidence>
<organism evidence="17 18">
    <name type="scientific">Mesosutterella multiformis</name>
    <dbReference type="NCBI Taxonomy" id="2259133"/>
    <lineage>
        <taxon>Bacteria</taxon>
        <taxon>Pseudomonadati</taxon>
        <taxon>Pseudomonadota</taxon>
        <taxon>Betaproteobacteria</taxon>
        <taxon>Burkholderiales</taxon>
        <taxon>Sutterellaceae</taxon>
        <taxon>Mesosutterella</taxon>
    </lineage>
</organism>
<evidence type="ECO:0000259" key="16">
    <source>
        <dbReference type="PROSITE" id="PS50165"/>
    </source>
</evidence>
<comment type="subcellular location">
    <subcellularLocation>
        <location evidence="1 13">Cytoplasm</location>
    </subcellularLocation>
</comment>
<evidence type="ECO:0000256" key="8">
    <source>
        <dbReference type="ARBA" id="ARBA00059452"/>
    </source>
</evidence>
<keyword evidence="6 13" id="KW-0234">DNA repair</keyword>
<accession>A0A388SBJ6</accession>
<name>A0A388SBJ6_9BURK</name>
<evidence type="ECO:0000313" key="18">
    <source>
        <dbReference type="Proteomes" id="UP000266091"/>
    </source>
</evidence>
<comment type="similarity">
    <text evidence="9 13">Belongs to the UvrC family.</text>
</comment>
<dbReference type="EMBL" id="BGZJ01000001">
    <property type="protein sequence ID" value="GBO92869.1"/>
    <property type="molecule type" value="Genomic_DNA"/>
</dbReference>
<dbReference type="SUPFAM" id="SSF47781">
    <property type="entry name" value="RuvA domain 2-like"/>
    <property type="match status" value="1"/>
</dbReference>
<evidence type="ECO:0000256" key="13">
    <source>
        <dbReference type="HAMAP-Rule" id="MF_00203"/>
    </source>
</evidence>
<evidence type="ECO:0000256" key="11">
    <source>
        <dbReference type="ARBA" id="ARBA00067419"/>
    </source>
</evidence>
<keyword evidence="18" id="KW-1185">Reference proteome</keyword>
<dbReference type="CDD" id="cd10434">
    <property type="entry name" value="GIY-YIG_UvrC_Cho"/>
    <property type="match status" value="1"/>
</dbReference>
<dbReference type="PANTHER" id="PTHR30562:SF1">
    <property type="entry name" value="UVRABC SYSTEM PROTEIN C"/>
    <property type="match status" value="1"/>
</dbReference>
<evidence type="ECO:0000256" key="5">
    <source>
        <dbReference type="ARBA" id="ARBA00022881"/>
    </source>
</evidence>
<evidence type="ECO:0000256" key="4">
    <source>
        <dbReference type="ARBA" id="ARBA00022769"/>
    </source>
</evidence>
<dbReference type="Pfam" id="PF22920">
    <property type="entry name" value="UvrC_RNaseH"/>
    <property type="match status" value="1"/>
</dbReference>
<dbReference type="NCBIfam" id="NF001824">
    <property type="entry name" value="PRK00558.1-5"/>
    <property type="match status" value="1"/>
</dbReference>
<dbReference type="Proteomes" id="UP000266091">
    <property type="component" value="Unassembled WGS sequence"/>
</dbReference>
<evidence type="ECO:0000256" key="10">
    <source>
        <dbReference type="ARBA" id="ARBA00062841"/>
    </source>
</evidence>
<keyword evidence="7 13" id="KW-0742">SOS response</keyword>
<dbReference type="GO" id="GO:0009380">
    <property type="term" value="C:excinuclease repair complex"/>
    <property type="evidence" value="ECO:0007669"/>
    <property type="project" value="InterPro"/>
</dbReference>
<dbReference type="InterPro" id="IPR047296">
    <property type="entry name" value="GIY-YIG_UvrC_Cho"/>
</dbReference>
<dbReference type="InterPro" id="IPR000305">
    <property type="entry name" value="GIY-YIG_endonuc"/>
</dbReference>
<keyword evidence="3 13" id="KW-0227">DNA damage</keyword>
<dbReference type="Gene3D" id="1.10.150.20">
    <property type="entry name" value="5' to 3' exonuclease, C-terminal subdomain"/>
    <property type="match status" value="1"/>
</dbReference>
<dbReference type="FunFam" id="3.40.1440.10:FF:000001">
    <property type="entry name" value="UvrABC system protein C"/>
    <property type="match status" value="1"/>
</dbReference>
<dbReference type="InterPro" id="IPR035901">
    <property type="entry name" value="GIY-YIG_endonuc_sf"/>
</dbReference>
<keyword evidence="2 13" id="KW-0963">Cytoplasm</keyword>
<protein>
    <recommendedName>
        <fullName evidence="11 13">UvrABC system protein C</fullName>
        <shortName evidence="13">Protein UvrC</shortName>
    </recommendedName>
    <alternativeName>
        <fullName evidence="12 13">Excinuclease ABC subunit C</fullName>
    </alternativeName>
</protein>
<dbReference type="Gene3D" id="3.30.420.340">
    <property type="entry name" value="UvrC, RNAse H endonuclease domain"/>
    <property type="match status" value="1"/>
</dbReference>
<dbReference type="InterPro" id="IPR001162">
    <property type="entry name" value="UvrC_RNase_H_dom"/>
</dbReference>
<evidence type="ECO:0000256" key="7">
    <source>
        <dbReference type="ARBA" id="ARBA00023236"/>
    </source>
</evidence>
<dbReference type="Gene3D" id="4.10.860.10">
    <property type="entry name" value="UVR domain"/>
    <property type="match status" value="1"/>
</dbReference>
<dbReference type="InterPro" id="IPR010994">
    <property type="entry name" value="RuvA_2-like"/>
</dbReference>
<dbReference type="GO" id="GO:0003677">
    <property type="term" value="F:DNA binding"/>
    <property type="evidence" value="ECO:0007669"/>
    <property type="project" value="UniProtKB-UniRule"/>
</dbReference>
<dbReference type="Pfam" id="PF01541">
    <property type="entry name" value="GIY-YIG"/>
    <property type="match status" value="1"/>
</dbReference>
<gene>
    <name evidence="13 17" type="primary">uvrC</name>
    <name evidence="17" type="ORF">MESMUL_02230</name>
</gene>
<feature type="domain" description="UvrC family homology region profile" evidence="16">
    <location>
        <begin position="260"/>
        <end position="490"/>
    </location>
</feature>
<dbReference type="GO" id="GO:0005737">
    <property type="term" value="C:cytoplasm"/>
    <property type="evidence" value="ECO:0007669"/>
    <property type="project" value="UniProtKB-SubCell"/>
</dbReference>
<dbReference type="FunFam" id="1.10.150.20:FF:000005">
    <property type="entry name" value="UvrABC system protein C"/>
    <property type="match status" value="1"/>
</dbReference>
<dbReference type="InterPro" id="IPR001943">
    <property type="entry name" value="UVR_dom"/>
</dbReference>
<dbReference type="PROSITE" id="PS50165">
    <property type="entry name" value="UVRC"/>
    <property type="match status" value="1"/>
</dbReference>
<evidence type="ECO:0000256" key="6">
    <source>
        <dbReference type="ARBA" id="ARBA00023204"/>
    </source>
</evidence>
<evidence type="ECO:0000256" key="3">
    <source>
        <dbReference type="ARBA" id="ARBA00022763"/>
    </source>
</evidence>
<sequence>MPKGTPPADFDYQAILKNLPPLPGVYRYFDADDNCLYVGKARDLKRRVSSYFQKSDLSPRIALMVSQIHRLQTTVTRSEAEALLLEHNLIKSLDPKYNIVFRDDKTYPYLKIGNEEYPRISFYRGGVDKKSSFFGPFPNSAAVRNSISILQKVFLLRTCEEGVFQNRSRPCLLGQIGRCSAPCVGNISAEDYARDVKRAKRFLEGNSSEILNELQSQMAKEASELRFEAAAATRDKIASLSTVLEGQTVETTGGDTDADILAVYIKSGAACVNLAMVRGGRHLGDRAFFPTLARGTAAEDPGEVLEAFVSHHYENLPVPTLVITADARNPEEMSSLLTEIAGRRVPVIHDPQGPRKRWLEMAQANARIALESRLAIEQNETARLKQLSDALGMMPESGDLRDFRMECFDISHTSGEATIASCVVFRNFKMDSSEYRRFNIDDVKAGDDYAAMKEVVTRRYLPVSRGEAVLPTVVLIDGGRGQVEMAREVFEDLGLDTSHIVGVAKGEGRKVGLETLVFPKDSGRAPLVLGEHSAALMLVAEVRDEAHRFAITGMRARRAKTRNRSQLEDIEGIGAKRRSRLLARFGGMKGLKNASVEEIETVDGISKKLAEKIYLSLHGEASA</sequence>
<feature type="domain" description="UVR" evidence="14">
    <location>
        <begin position="208"/>
        <end position="243"/>
    </location>
</feature>
<dbReference type="HAMAP" id="MF_00203">
    <property type="entry name" value="UvrC"/>
    <property type="match status" value="1"/>
</dbReference>
<dbReference type="GO" id="GO:0009381">
    <property type="term" value="F:excinuclease ABC activity"/>
    <property type="evidence" value="ECO:0007669"/>
    <property type="project" value="UniProtKB-UniRule"/>
</dbReference>
<dbReference type="SUPFAM" id="SSF82771">
    <property type="entry name" value="GIY-YIG endonuclease"/>
    <property type="match status" value="1"/>
</dbReference>
<dbReference type="SMART" id="SM00278">
    <property type="entry name" value="HhH1"/>
    <property type="match status" value="2"/>
</dbReference>